<comment type="cofactor">
    <cofactor evidence="1">
        <name>adenosylcob(III)alamin</name>
        <dbReference type="ChEBI" id="CHEBI:18408"/>
    </cofactor>
</comment>
<name>A0A832YSV5_9CREN</name>
<evidence type="ECO:0000256" key="2">
    <source>
        <dbReference type="ARBA" id="ARBA00022628"/>
    </source>
</evidence>
<keyword evidence="3" id="KW-0479">Metal-binding</keyword>
<dbReference type="NCBIfam" id="TIGR00640">
    <property type="entry name" value="acid_CoA_mut_C"/>
    <property type="match status" value="1"/>
</dbReference>
<evidence type="ECO:0000256" key="4">
    <source>
        <dbReference type="ARBA" id="ARBA00023235"/>
    </source>
</evidence>
<evidence type="ECO:0000313" key="7">
    <source>
        <dbReference type="EMBL" id="HIP57135.1"/>
    </source>
</evidence>
<dbReference type="PANTHER" id="PTHR48101">
    <property type="entry name" value="METHYLMALONYL-COA MUTASE, MITOCHONDRIAL-RELATED"/>
    <property type="match status" value="1"/>
</dbReference>
<dbReference type="InterPro" id="IPR036724">
    <property type="entry name" value="Cobalamin-bd_sf"/>
</dbReference>
<dbReference type="AlphaFoldDB" id="A0A832YSV5"/>
<dbReference type="CDD" id="cd02071">
    <property type="entry name" value="MM_CoA_mut_B12_BD"/>
    <property type="match status" value="1"/>
</dbReference>
<dbReference type="SUPFAM" id="SSF52242">
    <property type="entry name" value="Cobalamin (vitamin B12)-binding domain"/>
    <property type="match status" value="1"/>
</dbReference>
<dbReference type="GO" id="GO:0031419">
    <property type="term" value="F:cobalamin binding"/>
    <property type="evidence" value="ECO:0007669"/>
    <property type="project" value="UniProtKB-KW"/>
</dbReference>
<gene>
    <name evidence="7" type="ORF">EYH02_03585</name>
</gene>
<dbReference type="InterPro" id="IPR006159">
    <property type="entry name" value="Acid_CoA_mut_C"/>
</dbReference>
<keyword evidence="5" id="KW-0170">Cobalt</keyword>
<dbReference type="PROSITE" id="PS51332">
    <property type="entry name" value="B12_BINDING"/>
    <property type="match status" value="1"/>
</dbReference>
<dbReference type="GO" id="GO:0016853">
    <property type="term" value="F:isomerase activity"/>
    <property type="evidence" value="ECO:0007669"/>
    <property type="project" value="UniProtKB-KW"/>
</dbReference>
<dbReference type="InterPro" id="IPR006158">
    <property type="entry name" value="Cobalamin-bd"/>
</dbReference>
<evidence type="ECO:0000256" key="1">
    <source>
        <dbReference type="ARBA" id="ARBA00001922"/>
    </source>
</evidence>
<dbReference type="Proteomes" id="UP000605805">
    <property type="component" value="Unassembled WGS sequence"/>
</dbReference>
<keyword evidence="2" id="KW-0846">Cobalamin</keyword>
<dbReference type="GO" id="GO:0046872">
    <property type="term" value="F:metal ion binding"/>
    <property type="evidence" value="ECO:0007669"/>
    <property type="project" value="UniProtKB-KW"/>
</dbReference>
<dbReference type="Gene3D" id="3.40.50.280">
    <property type="entry name" value="Cobalamin-binding domain"/>
    <property type="match status" value="1"/>
</dbReference>
<protein>
    <submittedName>
        <fullName evidence="7">Cobalamin B12-binding domain-containing protein</fullName>
    </submittedName>
</protein>
<evidence type="ECO:0000259" key="6">
    <source>
        <dbReference type="PROSITE" id="PS51332"/>
    </source>
</evidence>
<feature type="domain" description="B12-binding" evidence="6">
    <location>
        <begin position="13"/>
        <end position="143"/>
    </location>
</feature>
<sequence length="144" mass="15705">MESESTVSKEGRRYKVVVAKLGLDGHDRGAKVVARALRDAGFDVIYLGVHQTPENVVRTAIEEDADVIGVSILSGSHIELVSDLVKLLKEKNVKIPIIVGGIIPPEDYEELKKLGVAEILGPGTPLSKIIEICRRLAEERRRGS</sequence>
<evidence type="ECO:0000256" key="5">
    <source>
        <dbReference type="ARBA" id="ARBA00023285"/>
    </source>
</evidence>
<organism evidence="7 8">
    <name type="scientific">Ignisphaera aggregans</name>
    <dbReference type="NCBI Taxonomy" id="334771"/>
    <lineage>
        <taxon>Archaea</taxon>
        <taxon>Thermoproteota</taxon>
        <taxon>Thermoprotei</taxon>
        <taxon>Desulfurococcales</taxon>
        <taxon>Desulfurococcaceae</taxon>
        <taxon>Ignisphaera</taxon>
    </lineage>
</organism>
<keyword evidence="4" id="KW-0413">Isomerase</keyword>
<dbReference type="EMBL" id="DQTV01000066">
    <property type="protein sequence ID" value="HIP57135.1"/>
    <property type="molecule type" value="Genomic_DNA"/>
</dbReference>
<evidence type="ECO:0000313" key="8">
    <source>
        <dbReference type="Proteomes" id="UP000605805"/>
    </source>
</evidence>
<dbReference type="Pfam" id="PF02310">
    <property type="entry name" value="B12-binding"/>
    <property type="match status" value="1"/>
</dbReference>
<proteinExistence type="predicted"/>
<reference evidence="7" key="1">
    <citation type="journal article" date="2020" name="ISME J.">
        <title>Gammaproteobacteria mediating utilization of methyl-, sulfur- and petroleum organic compounds in deep ocean hydrothermal plumes.</title>
        <authorList>
            <person name="Zhou Z."/>
            <person name="Liu Y."/>
            <person name="Pan J."/>
            <person name="Cron B.R."/>
            <person name="Toner B.M."/>
            <person name="Anantharaman K."/>
            <person name="Breier J.A."/>
            <person name="Dick G.J."/>
            <person name="Li M."/>
        </authorList>
    </citation>
    <scope>NUCLEOTIDE SEQUENCE</scope>
    <source>
        <strain evidence="7">SZUA-1435</strain>
    </source>
</reference>
<comment type="caution">
    <text evidence="7">The sequence shown here is derived from an EMBL/GenBank/DDBJ whole genome shotgun (WGS) entry which is preliminary data.</text>
</comment>
<evidence type="ECO:0000256" key="3">
    <source>
        <dbReference type="ARBA" id="ARBA00022723"/>
    </source>
</evidence>
<accession>A0A832YSV5</accession>
<dbReference type="PANTHER" id="PTHR48101:SF1">
    <property type="entry name" value="METHYLMALONYL-COA MUTASE, LARGE SUBUNIT"/>
    <property type="match status" value="1"/>
</dbReference>